<dbReference type="Pfam" id="PF17803">
    <property type="entry name" value="Cadherin_4"/>
    <property type="match status" value="1"/>
</dbReference>
<dbReference type="AlphaFoldDB" id="A0A383ANR3"/>
<dbReference type="GO" id="GO:0005509">
    <property type="term" value="F:calcium ion binding"/>
    <property type="evidence" value="ECO:0007669"/>
    <property type="project" value="InterPro"/>
</dbReference>
<proteinExistence type="predicted"/>
<protein>
    <recommendedName>
        <fullName evidence="1">RapA2 cadherin-like domain-containing protein</fullName>
    </recommendedName>
</protein>
<feature type="non-terminal residue" evidence="2">
    <location>
        <position position="1"/>
    </location>
</feature>
<reference evidence="2" key="1">
    <citation type="submission" date="2018-05" db="EMBL/GenBank/DDBJ databases">
        <authorList>
            <person name="Lanie J.A."/>
            <person name="Ng W.-L."/>
            <person name="Kazmierczak K.M."/>
            <person name="Andrzejewski T.M."/>
            <person name="Davidsen T.M."/>
            <person name="Wayne K.J."/>
            <person name="Tettelin H."/>
            <person name="Glass J.I."/>
            <person name="Rusch D."/>
            <person name="Podicherti R."/>
            <person name="Tsui H.-C.T."/>
            <person name="Winkler M.E."/>
        </authorList>
    </citation>
    <scope>NUCLEOTIDE SEQUENCE</scope>
</reference>
<sequence length="250" mass="26810">DEDDLTFIALSEYPENVAADVTGNQLTLTPAEDWNGSVNISVSVSDGFLTDSETFALTVTPVNDAPVAQNINVSTTEDTPVEVPVSGSDIEGDALTFELMDSPQYGGLGPSFVVSIDAVGGGQTHFLNLGFLPFATDVYDEGIDIYAPPPPPPPGFDAALGWAGDRYFTQIVEGSADDLVEHIWDIQLQYPEDNIITLTWDNTGLSDLGTFLLQDAFDGSMINIDMTVNESLTLTNPAFNILKIRVTPAE</sequence>
<dbReference type="InterPro" id="IPR040853">
    <property type="entry name" value="RapA2_cadherin-like"/>
</dbReference>
<dbReference type="GO" id="GO:0016020">
    <property type="term" value="C:membrane"/>
    <property type="evidence" value="ECO:0007669"/>
    <property type="project" value="InterPro"/>
</dbReference>
<evidence type="ECO:0000259" key="1">
    <source>
        <dbReference type="Pfam" id="PF17803"/>
    </source>
</evidence>
<feature type="non-terminal residue" evidence="2">
    <location>
        <position position="250"/>
    </location>
</feature>
<evidence type="ECO:0000313" key="2">
    <source>
        <dbReference type="EMBL" id="SVE09190.1"/>
    </source>
</evidence>
<gene>
    <name evidence="2" type="ORF">METZ01_LOCUS462044</name>
</gene>
<dbReference type="SUPFAM" id="SSF49313">
    <property type="entry name" value="Cadherin-like"/>
    <property type="match status" value="1"/>
</dbReference>
<accession>A0A383ANR3</accession>
<name>A0A383ANR3_9ZZZZ</name>
<feature type="domain" description="RapA2 cadherin-like" evidence="1">
    <location>
        <begin position="54"/>
        <end position="108"/>
    </location>
</feature>
<dbReference type="EMBL" id="UINC01193524">
    <property type="protein sequence ID" value="SVE09190.1"/>
    <property type="molecule type" value="Genomic_DNA"/>
</dbReference>
<organism evidence="2">
    <name type="scientific">marine metagenome</name>
    <dbReference type="NCBI Taxonomy" id="408172"/>
    <lineage>
        <taxon>unclassified sequences</taxon>
        <taxon>metagenomes</taxon>
        <taxon>ecological metagenomes</taxon>
    </lineage>
</organism>
<dbReference type="InterPro" id="IPR015919">
    <property type="entry name" value="Cadherin-like_sf"/>
</dbReference>